<sequence>MAKRTVLVTGGAGFIGSHIVDKLIARGDKVIIVDNLSTGRLEYLNPLAKFYKLDIREDLSEIFKKYNIDYVIHQAAQIDVQQSIKDPSFDGDVNIIGTTNLLEHCCKYNIKKIIYASTAAVYGQPKYLGVDEEHPINPISYYGISKHTPEHYIKVFSQLYGLNYTILRYSNVYGIRQGFTSEGGVISIFIDKFLSGERPIIYGDGKQTRDFIYVDDIVRANIIALEKGDNEAINISCNHQTSLNQLIMMMKSILAVDLNPIYKSAKLGDIKYNYLSNKKAKEVLGWTPNYGLSEGLEEIFAYYQSLYQAKVEIAVSRK</sequence>
<accession>A0A4R8HRP9</accession>
<keyword evidence="4" id="KW-1185">Reference proteome</keyword>
<evidence type="ECO:0000259" key="2">
    <source>
        <dbReference type="Pfam" id="PF01370"/>
    </source>
</evidence>
<comment type="caution">
    <text evidence="3">The sequence shown here is derived from an EMBL/GenBank/DDBJ whole genome shotgun (WGS) entry which is preliminary data.</text>
</comment>
<evidence type="ECO:0000313" key="4">
    <source>
        <dbReference type="Proteomes" id="UP000295832"/>
    </source>
</evidence>
<dbReference type="RefSeq" id="WP_134114305.1">
    <property type="nucleotide sequence ID" value="NZ_SOEG01000001.1"/>
</dbReference>
<evidence type="ECO:0000313" key="3">
    <source>
        <dbReference type="EMBL" id="TDX59277.1"/>
    </source>
</evidence>
<dbReference type="Proteomes" id="UP000295832">
    <property type="component" value="Unassembled WGS sequence"/>
</dbReference>
<organism evidence="3 4">
    <name type="scientific">Orenia marismortui</name>
    <dbReference type="NCBI Taxonomy" id="46469"/>
    <lineage>
        <taxon>Bacteria</taxon>
        <taxon>Bacillati</taxon>
        <taxon>Bacillota</taxon>
        <taxon>Clostridia</taxon>
        <taxon>Halanaerobiales</taxon>
        <taxon>Halobacteroidaceae</taxon>
        <taxon>Orenia</taxon>
    </lineage>
</organism>
<dbReference type="InterPro" id="IPR036291">
    <property type="entry name" value="NAD(P)-bd_dom_sf"/>
</dbReference>
<dbReference type="PANTHER" id="PTHR43000">
    <property type="entry name" value="DTDP-D-GLUCOSE 4,6-DEHYDRATASE-RELATED"/>
    <property type="match status" value="1"/>
</dbReference>
<comment type="similarity">
    <text evidence="1">Belongs to the NAD(P)-dependent epimerase/dehydratase family.</text>
</comment>
<name>A0A4R8HRP9_9FIRM</name>
<feature type="domain" description="NAD-dependent epimerase/dehydratase" evidence="2">
    <location>
        <begin position="6"/>
        <end position="235"/>
    </location>
</feature>
<dbReference type="AlphaFoldDB" id="A0A4R8HRP9"/>
<protein>
    <submittedName>
        <fullName evidence="3">UDP-glucose 4-epimerase</fullName>
    </submittedName>
</protein>
<evidence type="ECO:0000256" key="1">
    <source>
        <dbReference type="ARBA" id="ARBA00007637"/>
    </source>
</evidence>
<dbReference type="Gene3D" id="3.40.50.720">
    <property type="entry name" value="NAD(P)-binding Rossmann-like Domain"/>
    <property type="match status" value="1"/>
</dbReference>
<gene>
    <name evidence="3" type="ORF">C7959_101164</name>
</gene>
<dbReference type="Pfam" id="PF01370">
    <property type="entry name" value="Epimerase"/>
    <property type="match status" value="1"/>
</dbReference>
<dbReference type="InterPro" id="IPR001509">
    <property type="entry name" value="Epimerase_deHydtase"/>
</dbReference>
<reference evidence="3 4" key="1">
    <citation type="submission" date="2019-03" db="EMBL/GenBank/DDBJ databases">
        <title>Subsurface microbial communities from deep shales in Ohio and West Virginia, USA.</title>
        <authorList>
            <person name="Wrighton K."/>
        </authorList>
    </citation>
    <scope>NUCLEOTIDE SEQUENCE [LARGE SCALE GENOMIC DNA]</scope>
    <source>
        <strain evidence="3 4">MSL 6dP</strain>
    </source>
</reference>
<dbReference type="STRING" id="926561.GCA_000379025_00882"/>
<dbReference type="SUPFAM" id="SSF51735">
    <property type="entry name" value="NAD(P)-binding Rossmann-fold domains"/>
    <property type="match status" value="1"/>
</dbReference>
<dbReference type="EMBL" id="SOEG01000001">
    <property type="protein sequence ID" value="TDX59277.1"/>
    <property type="molecule type" value="Genomic_DNA"/>
</dbReference>
<proteinExistence type="inferred from homology"/>